<feature type="region of interest" description="Disordered" evidence="1">
    <location>
        <begin position="72"/>
        <end position="121"/>
    </location>
</feature>
<sequence length="121" mass="14335">MRNFYIEIRNGVQLRHVIPNDHKQCAKMLYDKACEKKEENNINEKETKLETERAINIGNILLNAMHKRRLLMHSESSSSSDENINEQKLELWSDTDDNYDDNNDNDNNYNDINKSMNKTQM</sequence>
<organism evidence="4">
    <name type="scientific">Brugia pahangi</name>
    <name type="common">Filarial nematode worm</name>
    <dbReference type="NCBI Taxonomy" id="6280"/>
    <lineage>
        <taxon>Eukaryota</taxon>
        <taxon>Metazoa</taxon>
        <taxon>Ecdysozoa</taxon>
        <taxon>Nematoda</taxon>
        <taxon>Chromadorea</taxon>
        <taxon>Rhabditida</taxon>
        <taxon>Spirurina</taxon>
        <taxon>Spiruromorpha</taxon>
        <taxon>Filarioidea</taxon>
        <taxon>Onchocercidae</taxon>
        <taxon>Brugia</taxon>
    </lineage>
</organism>
<gene>
    <name evidence="2" type="ORF">BPAG_LOCUS7618</name>
</gene>
<evidence type="ECO:0000313" key="4">
    <source>
        <dbReference type="WBParaSite" id="BPAG_0000765501-mRNA-1"/>
    </source>
</evidence>
<reference evidence="4" key="1">
    <citation type="submission" date="2017-02" db="UniProtKB">
        <authorList>
            <consortium name="WormBaseParasite"/>
        </authorList>
    </citation>
    <scope>IDENTIFICATION</scope>
</reference>
<dbReference type="Proteomes" id="UP000278627">
    <property type="component" value="Unassembled WGS sequence"/>
</dbReference>
<accession>A0A0N4THG6</accession>
<feature type="compositionally biased region" description="Acidic residues" evidence="1">
    <location>
        <begin position="93"/>
        <end position="104"/>
    </location>
</feature>
<keyword evidence="3" id="KW-1185">Reference proteome</keyword>
<dbReference type="EMBL" id="UZAD01008935">
    <property type="protein sequence ID" value="VDN88804.1"/>
    <property type="molecule type" value="Genomic_DNA"/>
</dbReference>
<dbReference type="AlphaFoldDB" id="A0A0N4THG6"/>
<dbReference type="WBParaSite" id="BPAG_0000765501-mRNA-1">
    <property type="protein sequence ID" value="BPAG_0000765501-mRNA-1"/>
    <property type="gene ID" value="BPAG_0000765501"/>
</dbReference>
<name>A0A0N4THG6_BRUPA</name>
<proteinExistence type="predicted"/>
<evidence type="ECO:0000313" key="3">
    <source>
        <dbReference type="Proteomes" id="UP000278627"/>
    </source>
</evidence>
<feature type="compositionally biased region" description="Polar residues" evidence="1">
    <location>
        <begin position="112"/>
        <end position="121"/>
    </location>
</feature>
<reference evidence="2 3" key="2">
    <citation type="submission" date="2018-11" db="EMBL/GenBank/DDBJ databases">
        <authorList>
            <consortium name="Pathogen Informatics"/>
        </authorList>
    </citation>
    <scope>NUCLEOTIDE SEQUENCE [LARGE SCALE GENOMIC DNA]</scope>
</reference>
<protein>
    <submittedName>
        <fullName evidence="4">DUF1524 domain-containing protein</fullName>
    </submittedName>
</protein>
<evidence type="ECO:0000313" key="2">
    <source>
        <dbReference type="EMBL" id="VDN88804.1"/>
    </source>
</evidence>
<evidence type="ECO:0000256" key="1">
    <source>
        <dbReference type="SAM" id="MobiDB-lite"/>
    </source>
</evidence>